<keyword evidence="2" id="KW-1185">Reference proteome</keyword>
<dbReference type="Proteomes" id="UP000886885">
    <property type="component" value="Chromosome 2A"/>
</dbReference>
<evidence type="ECO:0008006" key="3">
    <source>
        <dbReference type="Google" id="ProtNLM"/>
    </source>
</evidence>
<reference evidence="1" key="1">
    <citation type="journal article" date="2020" name="bioRxiv">
        <title>Hybrid origin of Populus tomentosa Carr. identified through genome sequencing and phylogenomic analysis.</title>
        <authorList>
            <person name="An X."/>
            <person name="Gao K."/>
            <person name="Chen Z."/>
            <person name="Li J."/>
            <person name="Yang X."/>
            <person name="Yang X."/>
            <person name="Zhou J."/>
            <person name="Guo T."/>
            <person name="Zhao T."/>
            <person name="Huang S."/>
            <person name="Miao D."/>
            <person name="Khan W.U."/>
            <person name="Rao P."/>
            <person name="Ye M."/>
            <person name="Lei B."/>
            <person name="Liao W."/>
            <person name="Wang J."/>
            <person name="Ji L."/>
            <person name="Li Y."/>
            <person name="Guo B."/>
            <person name="Mustafa N.S."/>
            <person name="Li S."/>
            <person name="Yun Q."/>
            <person name="Keller S.R."/>
            <person name="Mao J."/>
            <person name="Zhang R."/>
            <person name="Strauss S.H."/>
        </authorList>
    </citation>
    <scope>NUCLEOTIDE SEQUENCE</scope>
    <source>
        <strain evidence="1">GM15</strain>
        <tissue evidence="1">Leaf</tissue>
    </source>
</reference>
<dbReference type="OrthoDB" id="1929803at2759"/>
<accession>A0A8X8AHV6</accession>
<evidence type="ECO:0000313" key="1">
    <source>
        <dbReference type="EMBL" id="KAG6787067.1"/>
    </source>
</evidence>
<dbReference type="Pfam" id="PF05553">
    <property type="entry name" value="DUF761"/>
    <property type="match status" value="1"/>
</dbReference>
<protein>
    <recommendedName>
        <fullName evidence="3">Cotton fiber protein</fullName>
    </recommendedName>
</protein>
<dbReference type="InterPro" id="IPR008480">
    <property type="entry name" value="DUF761_pln"/>
</dbReference>
<gene>
    <name evidence="1" type="ORF">POTOM_008695</name>
</gene>
<organism evidence="1 2">
    <name type="scientific">Populus tomentosa</name>
    <name type="common">Chinese white poplar</name>
    <dbReference type="NCBI Taxonomy" id="118781"/>
    <lineage>
        <taxon>Eukaryota</taxon>
        <taxon>Viridiplantae</taxon>
        <taxon>Streptophyta</taxon>
        <taxon>Embryophyta</taxon>
        <taxon>Tracheophyta</taxon>
        <taxon>Spermatophyta</taxon>
        <taxon>Magnoliopsida</taxon>
        <taxon>eudicotyledons</taxon>
        <taxon>Gunneridae</taxon>
        <taxon>Pentapetalae</taxon>
        <taxon>rosids</taxon>
        <taxon>fabids</taxon>
        <taxon>Malpighiales</taxon>
        <taxon>Salicaceae</taxon>
        <taxon>Saliceae</taxon>
        <taxon>Populus</taxon>
    </lineage>
</organism>
<comment type="caution">
    <text evidence="1">The sequence shown here is derived from an EMBL/GenBank/DDBJ whole genome shotgun (WGS) entry which is preliminary data.</text>
</comment>
<evidence type="ECO:0000313" key="2">
    <source>
        <dbReference type="Proteomes" id="UP000886885"/>
    </source>
</evidence>
<proteinExistence type="predicted"/>
<name>A0A8X8AHV6_POPTO</name>
<sequence>MSHRRHFHSAKAFTTNRAFNLDLSIFSRTIIKLLFATELDLKMQKKNGNDVAHRAWNILRLALLWARKGGVFKRRLLMDHLRVVRKFLKSLGHHTPRRRQLHYGEHELSFDKTPIFHVKMHRPASLRFNIPCITPQVDFDYDFDGDVCEDDIQQDGSVYECYDGMRRSFLLKGGDEEEYETCEEKIPAEEEGIDLRAEEFIAKFRQQMRLQRQISFLQYHETPKKGTSGY</sequence>
<dbReference type="PANTHER" id="PTHR33265">
    <property type="entry name" value="AVR9/CF-9 RAPIDLY ELICITED PROTEIN-RELATED"/>
    <property type="match status" value="1"/>
</dbReference>
<dbReference type="PANTHER" id="PTHR33265:SF5">
    <property type="entry name" value="COTTON FIBER PROTEIN"/>
    <property type="match status" value="1"/>
</dbReference>
<dbReference type="EMBL" id="JAAWWB010000003">
    <property type="protein sequence ID" value="KAG6787067.1"/>
    <property type="molecule type" value="Genomic_DNA"/>
</dbReference>
<dbReference type="AlphaFoldDB" id="A0A8X8AHV6"/>